<keyword evidence="4 6" id="KW-0560">Oxidoreductase</keyword>
<feature type="binding site" evidence="6">
    <location>
        <position position="45"/>
    </location>
    <ligand>
        <name>FAD</name>
        <dbReference type="ChEBI" id="CHEBI:57692"/>
    </ligand>
</feature>
<dbReference type="InterPro" id="IPR022890">
    <property type="entry name" value="Fd--NADP_Rdtase_type_2"/>
</dbReference>
<keyword evidence="2 6" id="KW-0274">FAD</keyword>
<keyword evidence="10" id="KW-1185">Reference proteome</keyword>
<dbReference type="SUPFAM" id="SSF51905">
    <property type="entry name" value="FAD/NAD(P)-binding domain"/>
    <property type="match status" value="2"/>
</dbReference>
<comment type="similarity">
    <text evidence="6">Belongs to the ferredoxin--NADP reductase type 2 family.</text>
</comment>
<dbReference type="GeneID" id="91540999"/>
<comment type="subunit">
    <text evidence="6">Homodimer.</text>
</comment>
<dbReference type="InterPro" id="IPR023753">
    <property type="entry name" value="FAD/NAD-binding_dom"/>
</dbReference>
<dbReference type="Pfam" id="PF07992">
    <property type="entry name" value="Pyr_redox_2"/>
    <property type="match status" value="1"/>
</dbReference>
<comment type="catalytic activity">
    <reaction evidence="6">
        <text>2 reduced [2Fe-2S]-[ferredoxin] + NADP(+) + H(+) = 2 oxidized [2Fe-2S]-[ferredoxin] + NADPH</text>
        <dbReference type="Rhea" id="RHEA:20125"/>
        <dbReference type="Rhea" id="RHEA-COMP:10000"/>
        <dbReference type="Rhea" id="RHEA-COMP:10001"/>
        <dbReference type="ChEBI" id="CHEBI:15378"/>
        <dbReference type="ChEBI" id="CHEBI:33737"/>
        <dbReference type="ChEBI" id="CHEBI:33738"/>
        <dbReference type="ChEBI" id="CHEBI:57783"/>
        <dbReference type="ChEBI" id="CHEBI:58349"/>
        <dbReference type="EC" id="1.18.1.2"/>
    </reaction>
</comment>
<reference evidence="9 10" key="1">
    <citation type="submission" date="2022-10" db="EMBL/GenBank/DDBJ databases">
        <title>The complete genomes of actinobacterial strains from the NBC collection.</title>
        <authorList>
            <person name="Joergensen T.S."/>
            <person name="Alvarez Arevalo M."/>
            <person name="Sterndorff E.B."/>
            <person name="Faurdal D."/>
            <person name="Vuksanovic O."/>
            <person name="Mourched A.-S."/>
            <person name="Charusanti P."/>
            <person name="Shaw S."/>
            <person name="Blin K."/>
            <person name="Weber T."/>
        </authorList>
    </citation>
    <scope>NUCLEOTIDE SEQUENCE [LARGE SCALE GENOMIC DNA]</scope>
    <source>
        <strain evidence="9 10">NBC 01753</strain>
    </source>
</reference>
<organism evidence="9 10">
    <name type="scientific">Streptomyces hirsutus</name>
    <dbReference type="NCBI Taxonomy" id="35620"/>
    <lineage>
        <taxon>Bacteria</taxon>
        <taxon>Bacillati</taxon>
        <taxon>Actinomycetota</taxon>
        <taxon>Actinomycetes</taxon>
        <taxon>Kitasatosporales</taxon>
        <taxon>Streptomycetaceae</taxon>
        <taxon>Streptomyces</taxon>
    </lineage>
</organism>
<dbReference type="InterPro" id="IPR050097">
    <property type="entry name" value="Ferredoxin-NADP_redctase_2"/>
</dbReference>
<protein>
    <recommendedName>
        <fullName evidence="6">Ferredoxin--NADP reductase</fullName>
        <shortName evidence="6">FNR</shortName>
        <shortName evidence="6">Fd-NADP(+) reductase</shortName>
        <ecNumber evidence="6">1.18.1.2</ecNumber>
    </recommendedName>
</protein>
<evidence type="ECO:0000313" key="10">
    <source>
        <dbReference type="Proteomes" id="UP001335325"/>
    </source>
</evidence>
<comment type="catalytic activity">
    <reaction evidence="5">
        <text>[thioredoxin]-dithiol + NADP(+) = [thioredoxin]-disulfide + NADPH + H(+)</text>
        <dbReference type="Rhea" id="RHEA:20345"/>
        <dbReference type="Rhea" id="RHEA-COMP:10698"/>
        <dbReference type="Rhea" id="RHEA-COMP:10700"/>
        <dbReference type="ChEBI" id="CHEBI:15378"/>
        <dbReference type="ChEBI" id="CHEBI:29950"/>
        <dbReference type="ChEBI" id="CHEBI:50058"/>
        <dbReference type="ChEBI" id="CHEBI:57783"/>
        <dbReference type="ChEBI" id="CHEBI:58349"/>
        <dbReference type="EC" id="1.8.1.9"/>
    </reaction>
</comment>
<evidence type="ECO:0000313" key="9">
    <source>
        <dbReference type="EMBL" id="WSD04396.1"/>
    </source>
</evidence>
<dbReference type="PRINTS" id="PR00368">
    <property type="entry name" value="FADPNR"/>
</dbReference>
<evidence type="ECO:0000256" key="6">
    <source>
        <dbReference type="HAMAP-Rule" id="MF_01685"/>
    </source>
</evidence>
<feature type="binding site" evidence="6">
    <location>
        <position position="328"/>
    </location>
    <ligand>
        <name>FAD</name>
        <dbReference type="ChEBI" id="CHEBI:57692"/>
    </ligand>
</feature>
<accession>A0ABZ1GE30</accession>
<evidence type="ECO:0000256" key="5">
    <source>
        <dbReference type="ARBA" id="ARBA00048132"/>
    </source>
</evidence>
<dbReference type="EMBL" id="CP109134">
    <property type="protein sequence ID" value="WSD04396.1"/>
    <property type="molecule type" value="Genomic_DNA"/>
</dbReference>
<evidence type="ECO:0000256" key="1">
    <source>
        <dbReference type="ARBA" id="ARBA00022630"/>
    </source>
</evidence>
<dbReference type="PANTHER" id="PTHR48105">
    <property type="entry name" value="THIOREDOXIN REDUCTASE 1-RELATED-RELATED"/>
    <property type="match status" value="1"/>
</dbReference>
<keyword evidence="3 6" id="KW-0521">NADP</keyword>
<feature type="region of interest" description="Disordered" evidence="7">
    <location>
        <begin position="325"/>
        <end position="346"/>
    </location>
</feature>
<keyword evidence="1 6" id="KW-0285">Flavoprotein</keyword>
<proteinExistence type="inferred from homology"/>
<evidence type="ECO:0000256" key="3">
    <source>
        <dbReference type="ARBA" id="ARBA00022857"/>
    </source>
</evidence>
<dbReference type="RefSeq" id="WP_326750726.1">
    <property type="nucleotide sequence ID" value="NZ_CP109134.1"/>
</dbReference>
<dbReference type="EC" id="1.18.1.2" evidence="6"/>
<gene>
    <name evidence="9" type="ORF">OIE73_00470</name>
</gene>
<dbReference type="InterPro" id="IPR036188">
    <property type="entry name" value="FAD/NAD-bd_sf"/>
</dbReference>
<feature type="binding site" evidence="6">
    <location>
        <position position="58"/>
    </location>
    <ligand>
        <name>FAD</name>
        <dbReference type="ChEBI" id="CHEBI:57692"/>
    </ligand>
</feature>
<feature type="binding site" evidence="6">
    <location>
        <position position="287"/>
    </location>
    <ligand>
        <name>FAD</name>
        <dbReference type="ChEBI" id="CHEBI:57692"/>
    </ligand>
</feature>
<dbReference type="PRINTS" id="PR00469">
    <property type="entry name" value="PNDRDTASEII"/>
</dbReference>
<feature type="binding site" evidence="6">
    <location>
        <position position="132"/>
    </location>
    <ligand>
        <name>FAD</name>
        <dbReference type="ChEBI" id="CHEBI:57692"/>
    </ligand>
</feature>
<dbReference type="Proteomes" id="UP001335325">
    <property type="component" value="Chromosome"/>
</dbReference>
<dbReference type="Gene3D" id="3.50.50.60">
    <property type="entry name" value="FAD/NAD(P)-binding domain"/>
    <property type="match status" value="2"/>
</dbReference>
<name>A0ABZ1GE30_9ACTN</name>
<comment type="caution">
    <text evidence="6">Lacks conserved residue(s) required for the propagation of feature annotation.</text>
</comment>
<feature type="binding site" evidence="6">
    <location>
        <position position="53"/>
    </location>
    <ligand>
        <name>FAD</name>
        <dbReference type="ChEBI" id="CHEBI:57692"/>
    </ligand>
</feature>
<evidence type="ECO:0000256" key="2">
    <source>
        <dbReference type="ARBA" id="ARBA00022827"/>
    </source>
</evidence>
<feature type="binding site" evidence="6">
    <location>
        <position position="98"/>
    </location>
    <ligand>
        <name>FAD</name>
        <dbReference type="ChEBI" id="CHEBI:57692"/>
    </ligand>
</feature>
<evidence type="ECO:0000256" key="7">
    <source>
        <dbReference type="SAM" id="MobiDB-lite"/>
    </source>
</evidence>
<sequence>MPAVVSAVGRPAEAAVDIAVVGAGPAGLYSAYYAGFRGLSAVVVDALDEPGGQVAALYPEKLLYDVAGHPALKGRQLIDNLLEQAAPFGTRYLLGRTVVGLARRTGGWTLSTDDGGRVDAGAVVIAAGLGRFVPRRLPCSVPYEGRGVAYHVPRPEAHAERDVVGGGDSAVDWALALAPLARSTTLVHRRGAFRAHEYSVRQLYASAVRVVTDAEVVACHGTQRLERVEIRRGDEVFALPAQALVAALGFTSGLGPVAEWGIDLEHRRIRVDRSMSTNLPGVHAVGDVCAYPGRVPLITVGFGEAGTAVNHTAVTLRPGVRLAPEHSSDAFPGARDRAAVPSSSAA</sequence>
<evidence type="ECO:0000259" key="8">
    <source>
        <dbReference type="Pfam" id="PF07992"/>
    </source>
</evidence>
<evidence type="ECO:0000256" key="4">
    <source>
        <dbReference type="ARBA" id="ARBA00023002"/>
    </source>
</evidence>
<feature type="compositionally biased region" description="Basic and acidic residues" evidence="7">
    <location>
        <begin position="325"/>
        <end position="338"/>
    </location>
</feature>
<comment type="cofactor">
    <cofactor evidence="6">
        <name>FAD</name>
        <dbReference type="ChEBI" id="CHEBI:57692"/>
    </cofactor>
    <text evidence="6">Binds 1 FAD per subunit.</text>
</comment>
<feature type="domain" description="FAD/NAD(P)-binding" evidence="8">
    <location>
        <begin position="17"/>
        <end position="300"/>
    </location>
</feature>
<dbReference type="HAMAP" id="MF_01685">
    <property type="entry name" value="FENR2"/>
    <property type="match status" value="1"/>
</dbReference>